<dbReference type="PANTHER" id="PTHR33122:SF60">
    <property type="entry name" value="LIPID-TRANSFER PROTEIN DIR1-RELATED"/>
    <property type="match status" value="1"/>
</dbReference>
<evidence type="ECO:0000313" key="3">
    <source>
        <dbReference type="Proteomes" id="UP001386955"/>
    </source>
</evidence>
<dbReference type="InterPro" id="IPR036312">
    <property type="entry name" value="Bifun_inhib/LTP/seed_sf"/>
</dbReference>
<organism evidence="2 3">
    <name type="scientific">Psophocarpus tetragonolobus</name>
    <name type="common">Winged bean</name>
    <name type="synonym">Dolichos tetragonolobus</name>
    <dbReference type="NCBI Taxonomy" id="3891"/>
    <lineage>
        <taxon>Eukaryota</taxon>
        <taxon>Viridiplantae</taxon>
        <taxon>Streptophyta</taxon>
        <taxon>Embryophyta</taxon>
        <taxon>Tracheophyta</taxon>
        <taxon>Spermatophyta</taxon>
        <taxon>Magnoliopsida</taxon>
        <taxon>eudicotyledons</taxon>
        <taxon>Gunneridae</taxon>
        <taxon>Pentapetalae</taxon>
        <taxon>rosids</taxon>
        <taxon>fabids</taxon>
        <taxon>Fabales</taxon>
        <taxon>Fabaceae</taxon>
        <taxon>Papilionoideae</taxon>
        <taxon>50 kb inversion clade</taxon>
        <taxon>NPAAA clade</taxon>
        <taxon>indigoferoid/millettioid clade</taxon>
        <taxon>Phaseoleae</taxon>
        <taxon>Psophocarpus</taxon>
    </lineage>
</organism>
<dbReference type="SUPFAM" id="SSF47699">
    <property type="entry name" value="Bifunctional inhibitor/lipid-transfer protein/seed storage 2S albumin"/>
    <property type="match status" value="1"/>
</dbReference>
<dbReference type="Gene3D" id="1.10.110.10">
    <property type="entry name" value="Plant lipid-transfer and hydrophobic proteins"/>
    <property type="match status" value="1"/>
</dbReference>
<dbReference type="Pfam" id="PF14368">
    <property type="entry name" value="LTP_2"/>
    <property type="match status" value="1"/>
</dbReference>
<proteinExistence type="predicted"/>
<protein>
    <recommendedName>
        <fullName evidence="1">Bifunctional inhibitor/plant lipid transfer protein/seed storage helical domain-containing protein</fullName>
    </recommendedName>
</protein>
<keyword evidence="3" id="KW-1185">Reference proteome</keyword>
<evidence type="ECO:0000259" key="1">
    <source>
        <dbReference type="SMART" id="SM00499"/>
    </source>
</evidence>
<feature type="domain" description="Bifunctional inhibitor/plant lipid transfer protein/seed storage helical" evidence="1">
    <location>
        <begin position="104"/>
        <end position="176"/>
    </location>
</feature>
<sequence>MVMVIMSEKAKEATKGGVVGYGEGVVQANNGERIKKKQGAFSETMFHQGIHKYTTLASIKFQLDQWCIVLIDQEMEQRKWVALVMVMVVMASCMWKGSKGLNLCNMDEDGLDACKPSVTQPNPSDPSPECCKALAGADLKCLCSYKNSSELPFLGIDPTLATSLPAKCNLTPPDNC</sequence>
<dbReference type="SMART" id="SM00499">
    <property type="entry name" value="AAI"/>
    <property type="match status" value="1"/>
</dbReference>
<comment type="caution">
    <text evidence="2">The sequence shown here is derived from an EMBL/GenBank/DDBJ whole genome shotgun (WGS) entry which is preliminary data.</text>
</comment>
<gene>
    <name evidence="2" type="ORF">VNO78_16039</name>
</gene>
<evidence type="ECO:0000313" key="2">
    <source>
        <dbReference type="EMBL" id="KAK7395480.1"/>
    </source>
</evidence>
<accession>A0AAN9SG10</accession>
<dbReference type="AlphaFoldDB" id="A0AAN9SG10"/>
<dbReference type="InterPro" id="IPR016140">
    <property type="entry name" value="Bifunc_inhib/LTP/seed_store"/>
</dbReference>
<dbReference type="GO" id="GO:0005504">
    <property type="term" value="F:fatty acid binding"/>
    <property type="evidence" value="ECO:0007669"/>
    <property type="project" value="InterPro"/>
</dbReference>
<name>A0AAN9SG10_PSOTE</name>
<dbReference type="GO" id="GO:0009627">
    <property type="term" value="P:systemic acquired resistance"/>
    <property type="evidence" value="ECO:0007669"/>
    <property type="project" value="InterPro"/>
</dbReference>
<dbReference type="CDD" id="cd04660">
    <property type="entry name" value="nsLTP_like"/>
    <property type="match status" value="1"/>
</dbReference>
<dbReference type="EMBL" id="JAYMYS010000004">
    <property type="protein sequence ID" value="KAK7395480.1"/>
    <property type="molecule type" value="Genomic_DNA"/>
</dbReference>
<dbReference type="PANTHER" id="PTHR33122">
    <property type="entry name" value="LIPID BINDING PROTEIN-RELATED"/>
    <property type="match status" value="1"/>
</dbReference>
<dbReference type="InterPro" id="IPR044741">
    <property type="entry name" value="NsLTP-like"/>
</dbReference>
<reference evidence="2 3" key="1">
    <citation type="submission" date="2024-01" db="EMBL/GenBank/DDBJ databases">
        <title>The genomes of 5 underutilized Papilionoideae crops provide insights into root nodulation and disease resistanc.</title>
        <authorList>
            <person name="Jiang F."/>
        </authorList>
    </citation>
    <scope>NUCLEOTIDE SEQUENCE [LARGE SCALE GENOMIC DNA]</scope>
    <source>
        <strain evidence="2">DUOXIRENSHENG_FW03</strain>
        <tissue evidence="2">Leaves</tissue>
    </source>
</reference>
<dbReference type="InterPro" id="IPR039265">
    <property type="entry name" value="DIR1-like"/>
</dbReference>
<dbReference type="Proteomes" id="UP001386955">
    <property type="component" value="Unassembled WGS sequence"/>
</dbReference>